<dbReference type="GeneID" id="43683109"/>
<reference evidence="2 3" key="1">
    <citation type="submission" date="2014-04" db="EMBL/GenBank/DDBJ databases">
        <title>Genome sequencing of Vibrio navarrensis strains.</title>
        <authorList>
            <person name="Gladney L.M."/>
            <person name="Katz L.S."/>
            <person name="Marino-Ramirez L."/>
            <person name="Jordan I.K."/>
        </authorList>
    </citation>
    <scope>NUCLEOTIDE SEQUENCE [LARGE SCALE GENOMIC DNA]</scope>
    <source>
        <strain evidence="2 3">ATCC 51183</strain>
    </source>
</reference>
<dbReference type="Pfam" id="PF08668">
    <property type="entry name" value="HDOD"/>
    <property type="match status" value="1"/>
</dbReference>
<dbReference type="Proteomes" id="UP000029994">
    <property type="component" value="Unassembled WGS sequence"/>
</dbReference>
<dbReference type="eggNOG" id="ENOG502ZFCM">
    <property type="taxonomic scope" value="Bacteria"/>
</dbReference>
<protein>
    <recommendedName>
        <fullName evidence="1">HDOD domain-containing protein</fullName>
    </recommendedName>
</protein>
<sequence>MLLANRRYTKEAVDIAEQVANEVEVRHAKWLVSIKYLLDQSNVDSLLSLQGRYCDDVIFSENERITRNQRILLECEQARVKEKRERVQDRQNTLKRVVADVSRHTEHLLVKKLLSNPIDKLFNGIPHFDHLASFAYSPSLSFSKLSTLTTLSHQLSSSVVDLVSNPKFCERIGKAAKGVTDAKVAIGQIGIENCRLLFPVLMARPMLKWSDANTKLIAPKMWQHMIVTANVTRMRLSDAGFKEPDVGILLGVLRTVGQFLIANHFTHTFEDALVETMIKYREQDKREEYYACAEVMANISFLPKVIHELEAQLSQRVLDSLDWSPNSVFVKTAVQEDLDKVPVENRNIAGAALAQARAYSIYDGLNQSNAFVEKHKPYWFARVQMPGSALKEIQARVPGRLMLSK</sequence>
<keyword evidence="3" id="KW-1185">Reference proteome</keyword>
<evidence type="ECO:0000313" key="3">
    <source>
        <dbReference type="Proteomes" id="UP000029994"/>
    </source>
</evidence>
<dbReference type="STRING" id="29495.EA26_07850"/>
<dbReference type="InterPro" id="IPR013976">
    <property type="entry name" value="HDOD"/>
</dbReference>
<dbReference type="EMBL" id="JMCG01000001">
    <property type="protein sequence ID" value="KGK11227.1"/>
    <property type="molecule type" value="Genomic_DNA"/>
</dbReference>
<dbReference type="SUPFAM" id="SSF109604">
    <property type="entry name" value="HD-domain/PDEase-like"/>
    <property type="match status" value="1"/>
</dbReference>
<evidence type="ECO:0000259" key="1">
    <source>
        <dbReference type="Pfam" id="PF08668"/>
    </source>
</evidence>
<dbReference type="AlphaFoldDB" id="A0A099LVB2"/>
<organism evidence="2 3">
    <name type="scientific">Vibrio navarrensis</name>
    <dbReference type="NCBI Taxonomy" id="29495"/>
    <lineage>
        <taxon>Bacteria</taxon>
        <taxon>Pseudomonadati</taxon>
        <taxon>Pseudomonadota</taxon>
        <taxon>Gammaproteobacteria</taxon>
        <taxon>Vibrionales</taxon>
        <taxon>Vibrionaceae</taxon>
        <taxon>Vibrio</taxon>
    </lineage>
</organism>
<feature type="domain" description="HDOD" evidence="1">
    <location>
        <begin position="137"/>
        <end position="275"/>
    </location>
</feature>
<gene>
    <name evidence="2" type="ORF">EA26_07850</name>
</gene>
<evidence type="ECO:0000313" key="2">
    <source>
        <dbReference type="EMBL" id="KGK11227.1"/>
    </source>
</evidence>
<proteinExistence type="predicted"/>
<dbReference type="Gene3D" id="1.10.3210.10">
    <property type="entry name" value="Hypothetical protein af1432"/>
    <property type="match status" value="1"/>
</dbReference>
<dbReference type="RefSeq" id="WP_039426397.1">
    <property type="nucleotide sequence ID" value="NZ_CP061845.1"/>
</dbReference>
<accession>A0A099LVB2</accession>
<name>A0A099LVB2_9VIBR</name>
<comment type="caution">
    <text evidence="2">The sequence shown here is derived from an EMBL/GenBank/DDBJ whole genome shotgun (WGS) entry which is preliminary data.</text>
</comment>